<sequence>MDAATLEPKMATELDSSQGTHLNAPALVAGLRTYFRSGTTAELSWRRQQLAQLRKMLTENEKRFLDALKSDLNKAPQEGFMTEISAVVGDIDHALKHLKRWVRPRGVSTPIVAQPGKSYILPEPLGVVLIIGAWNYPLQLTLSPLVPAIAAGNCAVVKPSELSPATSALIAELLPRYLDSDAFACVEGAVDETTALLEQRWDHILYTGGGHVGRIVMTAAAKHLTPVTLELGGKSPCIVADDADIEVTARRIAWGKFTNAGQTCIAPDYLLCTRATAERLLPAIEKSVRDMFGENPRESSDYGRIVNERHARRLAAYLEDGEVLWGGEVDPESRYVAPTLIRNAGPETPVMQEEIFGPILPVVELDDFSRVEEFVNEREKPLALYVFTQDQATADRILRRCSSGNACVNDCMMFMAAHDLPFGGVGPSGMGAYHGEHGFKTFSHYKAVMKRKNILDLSVRYAPFSTFKFKLLRWLR</sequence>
<dbReference type="PIRSF" id="PIRSF036492">
    <property type="entry name" value="ALDH"/>
    <property type="match status" value="1"/>
</dbReference>
<dbReference type="Proteomes" id="UP000095672">
    <property type="component" value="Chromosome"/>
</dbReference>
<dbReference type="AlphaFoldDB" id="A0A1C9W876"/>
<dbReference type="OrthoDB" id="9812625at2"/>
<name>A0A1C9W876_9GAMM</name>
<evidence type="ECO:0000256" key="6">
    <source>
        <dbReference type="PROSITE-ProRule" id="PRU10007"/>
    </source>
</evidence>
<evidence type="ECO:0000313" key="10">
    <source>
        <dbReference type="Proteomes" id="UP000095672"/>
    </source>
</evidence>
<dbReference type="InterPro" id="IPR016162">
    <property type="entry name" value="Ald_DH_N"/>
</dbReference>
<dbReference type="Gene3D" id="3.40.309.10">
    <property type="entry name" value="Aldehyde Dehydrogenase, Chain A, domain 2"/>
    <property type="match status" value="1"/>
</dbReference>
<organism evidence="9 10">
    <name type="scientific">Microbulbifer aggregans</name>
    <dbReference type="NCBI Taxonomy" id="1769779"/>
    <lineage>
        <taxon>Bacteria</taxon>
        <taxon>Pseudomonadati</taxon>
        <taxon>Pseudomonadota</taxon>
        <taxon>Gammaproteobacteria</taxon>
        <taxon>Cellvibrionales</taxon>
        <taxon>Microbulbiferaceae</taxon>
        <taxon>Microbulbifer</taxon>
    </lineage>
</organism>
<dbReference type="PROSITE" id="PS00687">
    <property type="entry name" value="ALDEHYDE_DEHYDR_GLU"/>
    <property type="match status" value="1"/>
</dbReference>
<gene>
    <name evidence="9" type="primary">alkH</name>
    <name evidence="9" type="ORF">AUP74_01927</name>
</gene>
<feature type="domain" description="Aldehyde dehydrogenase" evidence="8">
    <location>
        <begin position="33"/>
        <end position="448"/>
    </location>
</feature>
<keyword evidence="2 4" id="KW-0560">Oxidoreductase</keyword>
<dbReference type="InterPro" id="IPR016161">
    <property type="entry name" value="Ald_DH/histidinol_DH"/>
</dbReference>
<keyword evidence="3" id="KW-0520">NAD</keyword>
<evidence type="ECO:0000256" key="3">
    <source>
        <dbReference type="ARBA" id="ARBA00023027"/>
    </source>
</evidence>
<evidence type="ECO:0000256" key="1">
    <source>
        <dbReference type="ARBA" id="ARBA00009986"/>
    </source>
</evidence>
<dbReference type="InterPro" id="IPR015590">
    <property type="entry name" value="Aldehyde_DH_dom"/>
</dbReference>
<reference evidence="10" key="1">
    <citation type="submission" date="2016-01" db="EMBL/GenBank/DDBJ databases">
        <title>Complete genome sequence of Microbulbifer sp. CCB-MM1, a halophile isolated from Matang Mangrove Forest, Perak.</title>
        <authorList>
            <person name="Moh T.H."/>
            <person name="Dinesh B."/>
            <person name="Lau N.-S."/>
            <person name="Go F."/>
            <person name="Alexander Chong S.-C."/>
        </authorList>
    </citation>
    <scope>NUCLEOTIDE SEQUENCE [LARGE SCALE GENOMIC DNA]</scope>
    <source>
        <strain evidence="10">CCB-MM1</strain>
    </source>
</reference>
<dbReference type="InterPro" id="IPR029510">
    <property type="entry name" value="Ald_DH_CS_GLU"/>
</dbReference>
<evidence type="ECO:0000256" key="4">
    <source>
        <dbReference type="PIRNR" id="PIRNR036492"/>
    </source>
</evidence>
<dbReference type="GO" id="GO:0006081">
    <property type="term" value="P:aldehyde metabolic process"/>
    <property type="evidence" value="ECO:0007669"/>
    <property type="project" value="InterPro"/>
</dbReference>
<keyword evidence="10" id="KW-1185">Reference proteome</keyword>
<dbReference type="PROSITE" id="PS00070">
    <property type="entry name" value="ALDEHYDE_DEHYDR_CYS"/>
    <property type="match status" value="1"/>
</dbReference>
<dbReference type="CDD" id="cd07087">
    <property type="entry name" value="ALDH_F3-13-14_CALDH-like"/>
    <property type="match status" value="1"/>
</dbReference>
<dbReference type="PANTHER" id="PTHR43570:SF16">
    <property type="entry name" value="ALDEHYDE DEHYDROGENASE TYPE III, ISOFORM Q"/>
    <property type="match status" value="1"/>
</dbReference>
<dbReference type="PANTHER" id="PTHR43570">
    <property type="entry name" value="ALDEHYDE DEHYDROGENASE"/>
    <property type="match status" value="1"/>
</dbReference>
<dbReference type="STRING" id="1769779.AUP74_01927"/>
<evidence type="ECO:0000259" key="8">
    <source>
        <dbReference type="Pfam" id="PF00171"/>
    </source>
</evidence>
<comment type="similarity">
    <text evidence="1 4 7">Belongs to the aldehyde dehydrogenase family.</text>
</comment>
<dbReference type="GO" id="GO:0004029">
    <property type="term" value="F:aldehyde dehydrogenase (NAD+) activity"/>
    <property type="evidence" value="ECO:0007669"/>
    <property type="project" value="TreeGrafter"/>
</dbReference>
<dbReference type="Gene3D" id="3.40.605.10">
    <property type="entry name" value="Aldehyde Dehydrogenase, Chain A, domain 1"/>
    <property type="match status" value="1"/>
</dbReference>
<dbReference type="GO" id="GO:0005737">
    <property type="term" value="C:cytoplasm"/>
    <property type="evidence" value="ECO:0007669"/>
    <property type="project" value="TreeGrafter"/>
</dbReference>
<dbReference type="FunFam" id="3.40.309.10:FF:000003">
    <property type="entry name" value="Aldehyde dehydrogenase"/>
    <property type="match status" value="1"/>
</dbReference>
<evidence type="ECO:0000313" key="9">
    <source>
        <dbReference type="EMBL" id="AOS97357.1"/>
    </source>
</evidence>
<accession>A0A1C9W876</accession>
<dbReference type="InterPro" id="IPR016160">
    <property type="entry name" value="Ald_DH_CS_CYS"/>
</dbReference>
<feature type="active site" evidence="5 6">
    <location>
        <position position="230"/>
    </location>
</feature>
<dbReference type="InterPro" id="IPR016163">
    <property type="entry name" value="Ald_DH_C"/>
</dbReference>
<dbReference type="KEGG" id="micc:AUP74_01927"/>
<evidence type="ECO:0000256" key="5">
    <source>
        <dbReference type="PIRSR" id="PIRSR036492-1"/>
    </source>
</evidence>
<proteinExistence type="inferred from homology"/>
<dbReference type="InterPro" id="IPR012394">
    <property type="entry name" value="Aldehyde_DH_NAD(P)"/>
</dbReference>
<protein>
    <recommendedName>
        <fullName evidence="4">Aldehyde dehydrogenase</fullName>
    </recommendedName>
</protein>
<dbReference type="Pfam" id="PF00171">
    <property type="entry name" value="Aldedh"/>
    <property type="match status" value="1"/>
</dbReference>
<dbReference type="SUPFAM" id="SSF53720">
    <property type="entry name" value="ALDH-like"/>
    <property type="match status" value="1"/>
</dbReference>
<evidence type="ECO:0000256" key="7">
    <source>
        <dbReference type="RuleBase" id="RU003345"/>
    </source>
</evidence>
<dbReference type="PATRIC" id="fig|1769779.3.peg.1933"/>
<evidence type="ECO:0000256" key="2">
    <source>
        <dbReference type="ARBA" id="ARBA00023002"/>
    </source>
</evidence>
<dbReference type="EMBL" id="CP014143">
    <property type="protein sequence ID" value="AOS97357.1"/>
    <property type="molecule type" value="Genomic_DNA"/>
</dbReference>
<dbReference type="FunFam" id="3.40.605.10:FF:000004">
    <property type="entry name" value="Aldehyde dehydrogenase"/>
    <property type="match status" value="1"/>
</dbReference>
<feature type="active site" evidence="5">
    <location>
        <position position="264"/>
    </location>
</feature>